<dbReference type="EMBL" id="JASCZI010278390">
    <property type="protein sequence ID" value="MED6227164.1"/>
    <property type="molecule type" value="Genomic_DNA"/>
</dbReference>
<dbReference type="Proteomes" id="UP001341840">
    <property type="component" value="Unassembled WGS sequence"/>
</dbReference>
<proteinExistence type="predicted"/>
<gene>
    <name evidence="1" type="ORF">PIB30_110812</name>
</gene>
<evidence type="ECO:0000313" key="1">
    <source>
        <dbReference type="EMBL" id="MED6227164.1"/>
    </source>
</evidence>
<sequence length="60" mass="6875">CVRTYAGGCVCMGVSFGLQAFLHDLFVPRALFSHFRSDPRLLKPETFEQTNQGIERNEKR</sequence>
<accession>A0ABU6ZYU7</accession>
<reference evidence="1 2" key="1">
    <citation type="journal article" date="2023" name="Plants (Basel)">
        <title>Bridging the Gap: Combining Genomics and Transcriptomics Approaches to Understand Stylosanthes scabra, an Orphan Legume from the Brazilian Caatinga.</title>
        <authorList>
            <person name="Ferreira-Neto J.R.C."/>
            <person name="da Silva M.D."/>
            <person name="Binneck E."/>
            <person name="de Melo N.F."/>
            <person name="da Silva R.H."/>
            <person name="de Melo A.L.T.M."/>
            <person name="Pandolfi V."/>
            <person name="Bustamante F.O."/>
            <person name="Brasileiro-Vidal A.C."/>
            <person name="Benko-Iseppon A.M."/>
        </authorList>
    </citation>
    <scope>NUCLEOTIDE SEQUENCE [LARGE SCALE GENOMIC DNA]</scope>
    <source>
        <tissue evidence="1">Leaves</tissue>
    </source>
</reference>
<comment type="caution">
    <text evidence="1">The sequence shown here is derived from an EMBL/GenBank/DDBJ whole genome shotgun (WGS) entry which is preliminary data.</text>
</comment>
<feature type="non-terminal residue" evidence="1">
    <location>
        <position position="1"/>
    </location>
</feature>
<name>A0ABU6ZYU7_9FABA</name>
<organism evidence="1 2">
    <name type="scientific">Stylosanthes scabra</name>
    <dbReference type="NCBI Taxonomy" id="79078"/>
    <lineage>
        <taxon>Eukaryota</taxon>
        <taxon>Viridiplantae</taxon>
        <taxon>Streptophyta</taxon>
        <taxon>Embryophyta</taxon>
        <taxon>Tracheophyta</taxon>
        <taxon>Spermatophyta</taxon>
        <taxon>Magnoliopsida</taxon>
        <taxon>eudicotyledons</taxon>
        <taxon>Gunneridae</taxon>
        <taxon>Pentapetalae</taxon>
        <taxon>rosids</taxon>
        <taxon>fabids</taxon>
        <taxon>Fabales</taxon>
        <taxon>Fabaceae</taxon>
        <taxon>Papilionoideae</taxon>
        <taxon>50 kb inversion clade</taxon>
        <taxon>dalbergioids sensu lato</taxon>
        <taxon>Dalbergieae</taxon>
        <taxon>Pterocarpus clade</taxon>
        <taxon>Stylosanthes</taxon>
    </lineage>
</organism>
<protein>
    <submittedName>
        <fullName evidence="1">Uncharacterized protein</fullName>
    </submittedName>
</protein>
<feature type="non-terminal residue" evidence="1">
    <location>
        <position position="60"/>
    </location>
</feature>
<keyword evidence="2" id="KW-1185">Reference proteome</keyword>
<evidence type="ECO:0000313" key="2">
    <source>
        <dbReference type="Proteomes" id="UP001341840"/>
    </source>
</evidence>